<dbReference type="RefSeq" id="WP_377069343.1">
    <property type="nucleotide sequence ID" value="NZ_JBHMEC010000015.1"/>
</dbReference>
<dbReference type="InterPro" id="IPR007024">
    <property type="entry name" value="BLUF_domain"/>
</dbReference>
<organism evidence="3 4">
    <name type="scientific">Roseovarius ramblicola</name>
    <dbReference type="NCBI Taxonomy" id="2022336"/>
    <lineage>
        <taxon>Bacteria</taxon>
        <taxon>Pseudomonadati</taxon>
        <taxon>Pseudomonadota</taxon>
        <taxon>Alphaproteobacteria</taxon>
        <taxon>Rhodobacterales</taxon>
        <taxon>Roseobacteraceae</taxon>
        <taxon>Roseovarius</taxon>
    </lineage>
</organism>
<evidence type="ECO:0000313" key="3">
    <source>
        <dbReference type="EMBL" id="MFB9149934.1"/>
    </source>
</evidence>
<feature type="domain" description="BLUF" evidence="2">
    <location>
        <begin position="4"/>
        <end position="94"/>
    </location>
</feature>
<evidence type="ECO:0000256" key="1">
    <source>
        <dbReference type="SAM" id="MobiDB-lite"/>
    </source>
</evidence>
<dbReference type="SMART" id="SM01034">
    <property type="entry name" value="BLUF"/>
    <property type="match status" value="1"/>
</dbReference>
<sequence>MSTIVGIAYCSRPVSFSFEQTDDILAVSRANNARAGITGALIYDNTAFLQALEGTPEEIRAVFNRISRDSRHTGIRLLSVRKLQDRLFPDWSMTAAVTQDQTLRGLKLVPHLSLVRFNPFAWSDADVSDFMNALSDYLTRRPAPKSEPVTESVSPHRVSTDPVARLDRHLDRLS</sequence>
<keyword evidence="4" id="KW-1185">Reference proteome</keyword>
<dbReference type="Gene3D" id="3.30.70.100">
    <property type="match status" value="1"/>
</dbReference>
<dbReference type="SUPFAM" id="SSF54975">
    <property type="entry name" value="Acylphosphatase/BLUF domain-like"/>
    <property type="match status" value="1"/>
</dbReference>
<feature type="region of interest" description="Disordered" evidence="1">
    <location>
        <begin position="141"/>
        <end position="161"/>
    </location>
</feature>
<dbReference type="Proteomes" id="UP001589670">
    <property type="component" value="Unassembled WGS sequence"/>
</dbReference>
<dbReference type="InterPro" id="IPR036046">
    <property type="entry name" value="Acylphosphatase-like_dom_sf"/>
</dbReference>
<accession>A0ABV5I0V7</accession>
<evidence type="ECO:0000259" key="2">
    <source>
        <dbReference type="PROSITE" id="PS50925"/>
    </source>
</evidence>
<name>A0ABV5I0V7_9RHOB</name>
<dbReference type="EMBL" id="JBHMEC010000015">
    <property type="protein sequence ID" value="MFB9149934.1"/>
    <property type="molecule type" value="Genomic_DNA"/>
</dbReference>
<evidence type="ECO:0000313" key="4">
    <source>
        <dbReference type="Proteomes" id="UP001589670"/>
    </source>
</evidence>
<protein>
    <submittedName>
        <fullName evidence="3">BLUF domain-containing protein</fullName>
    </submittedName>
</protein>
<dbReference type="Pfam" id="PF04940">
    <property type="entry name" value="BLUF"/>
    <property type="match status" value="1"/>
</dbReference>
<reference evidence="3 4" key="1">
    <citation type="submission" date="2024-09" db="EMBL/GenBank/DDBJ databases">
        <authorList>
            <person name="Sun Q."/>
            <person name="Mori K."/>
        </authorList>
    </citation>
    <scope>NUCLEOTIDE SEQUENCE [LARGE SCALE GENOMIC DNA]</scope>
    <source>
        <strain evidence="3 4">CECT 9424</strain>
    </source>
</reference>
<proteinExistence type="predicted"/>
<gene>
    <name evidence="3" type="ORF">ACFFU4_09260</name>
</gene>
<comment type="caution">
    <text evidence="3">The sequence shown here is derived from an EMBL/GenBank/DDBJ whole genome shotgun (WGS) entry which is preliminary data.</text>
</comment>
<dbReference type="PROSITE" id="PS50925">
    <property type="entry name" value="BLUF"/>
    <property type="match status" value="1"/>
</dbReference>